<dbReference type="Pfam" id="PF06687">
    <property type="entry name" value="SUR7"/>
    <property type="match status" value="1"/>
</dbReference>
<gene>
    <name evidence="2" type="ORF">D9757_006249</name>
</gene>
<reference evidence="2 3" key="1">
    <citation type="journal article" date="2020" name="ISME J.">
        <title>Uncovering the hidden diversity of litter-decomposition mechanisms in mushroom-forming fungi.</title>
        <authorList>
            <person name="Floudas D."/>
            <person name="Bentzer J."/>
            <person name="Ahren D."/>
            <person name="Johansson T."/>
            <person name="Persson P."/>
            <person name="Tunlid A."/>
        </authorList>
    </citation>
    <scope>NUCLEOTIDE SEQUENCE [LARGE SCALE GENOMIC DNA]</scope>
    <source>
        <strain evidence="2 3">CBS 406.79</strain>
    </source>
</reference>
<dbReference type="PANTHER" id="PTHR28019:SF2">
    <property type="entry name" value="CELL MEMBRANE PROTEIN YLR413W-RELATED"/>
    <property type="match status" value="1"/>
</dbReference>
<dbReference type="AlphaFoldDB" id="A0A8H5M8F3"/>
<dbReference type="GO" id="GO:0005886">
    <property type="term" value="C:plasma membrane"/>
    <property type="evidence" value="ECO:0007669"/>
    <property type="project" value="InterPro"/>
</dbReference>
<evidence type="ECO:0000256" key="1">
    <source>
        <dbReference type="SAM" id="Phobius"/>
    </source>
</evidence>
<accession>A0A8H5M8F3</accession>
<dbReference type="GO" id="GO:0051285">
    <property type="term" value="C:cell cortex of cell tip"/>
    <property type="evidence" value="ECO:0007669"/>
    <property type="project" value="TreeGrafter"/>
</dbReference>
<evidence type="ECO:0000313" key="2">
    <source>
        <dbReference type="EMBL" id="KAF5384698.1"/>
    </source>
</evidence>
<dbReference type="InterPro" id="IPR009571">
    <property type="entry name" value="SUR7/Rim9-like_fungi"/>
</dbReference>
<dbReference type="Gene3D" id="1.20.140.150">
    <property type="match status" value="1"/>
</dbReference>
<dbReference type="InterPro" id="IPR052413">
    <property type="entry name" value="SUR7_domain"/>
</dbReference>
<keyword evidence="3" id="KW-1185">Reference proteome</keyword>
<organism evidence="2 3">
    <name type="scientific">Collybiopsis confluens</name>
    <dbReference type="NCBI Taxonomy" id="2823264"/>
    <lineage>
        <taxon>Eukaryota</taxon>
        <taxon>Fungi</taxon>
        <taxon>Dikarya</taxon>
        <taxon>Basidiomycota</taxon>
        <taxon>Agaricomycotina</taxon>
        <taxon>Agaricomycetes</taxon>
        <taxon>Agaricomycetidae</taxon>
        <taxon>Agaricales</taxon>
        <taxon>Marasmiineae</taxon>
        <taxon>Omphalotaceae</taxon>
        <taxon>Collybiopsis</taxon>
    </lineage>
</organism>
<keyword evidence="1" id="KW-1133">Transmembrane helix</keyword>
<protein>
    <submittedName>
        <fullName evidence="2">Uncharacterized protein</fullName>
    </submittedName>
</protein>
<feature type="transmembrane region" description="Helical" evidence="1">
    <location>
        <begin position="190"/>
        <end position="208"/>
    </location>
</feature>
<dbReference type="Proteomes" id="UP000518752">
    <property type="component" value="Unassembled WGS sequence"/>
</dbReference>
<keyword evidence="1" id="KW-0812">Transmembrane</keyword>
<dbReference type="OrthoDB" id="3349852at2759"/>
<dbReference type="EMBL" id="JAACJN010000041">
    <property type="protein sequence ID" value="KAF5384698.1"/>
    <property type="molecule type" value="Genomic_DNA"/>
</dbReference>
<name>A0A8H5M8F3_9AGAR</name>
<feature type="transmembrane region" description="Helical" evidence="1">
    <location>
        <begin position="136"/>
        <end position="159"/>
    </location>
</feature>
<sequence length="215" mass="23425">MARMNVSQFGEALHEAITDPVEDFYTSNSSLPLLEGLGVRQFYNFGLYSHCGYVNESAGICSNETIGYPFKPYDYFVGDMSDSYSIITASIIKGGTFRDSNYLGQSTKAAYWLILLGTIFAALSFVSGIAKHNLTFFLSAVFSAISSIFILIAAAIWTVMIKKSNGVSHILIGVNPLPIGIEVTEGPGLFLTWASFACLFASMIPYLISCCTYRG</sequence>
<dbReference type="GO" id="GO:0031505">
    <property type="term" value="P:fungal-type cell wall organization"/>
    <property type="evidence" value="ECO:0007669"/>
    <property type="project" value="TreeGrafter"/>
</dbReference>
<keyword evidence="1" id="KW-0472">Membrane</keyword>
<dbReference type="PANTHER" id="PTHR28019">
    <property type="entry name" value="CELL MEMBRANE PROTEIN YLR413W-RELATED"/>
    <property type="match status" value="1"/>
</dbReference>
<evidence type="ECO:0000313" key="3">
    <source>
        <dbReference type="Proteomes" id="UP000518752"/>
    </source>
</evidence>
<proteinExistence type="predicted"/>
<feature type="transmembrane region" description="Helical" evidence="1">
    <location>
        <begin position="109"/>
        <end position="130"/>
    </location>
</feature>
<comment type="caution">
    <text evidence="2">The sequence shown here is derived from an EMBL/GenBank/DDBJ whole genome shotgun (WGS) entry which is preliminary data.</text>
</comment>